<feature type="domain" description="PDZ" evidence="10">
    <location>
        <begin position="204"/>
        <end position="279"/>
    </location>
</feature>
<evidence type="ECO:0000256" key="7">
    <source>
        <dbReference type="ARBA" id="ARBA00023121"/>
    </source>
</evidence>
<keyword evidence="13" id="KW-1185">Reference proteome</keyword>
<comment type="subcellular location">
    <subcellularLocation>
        <location evidence="2">Cell membrane</location>
    </subcellularLocation>
    <subcellularLocation>
        <location evidence="3">Cytoplasm</location>
    </subcellularLocation>
    <subcellularLocation>
        <location evidence="1">Nucleus</location>
    </subcellularLocation>
</comment>
<dbReference type="GO" id="GO:0005886">
    <property type="term" value="C:plasma membrane"/>
    <property type="evidence" value="ECO:0007669"/>
    <property type="project" value="UniProtKB-SubCell"/>
</dbReference>
<keyword evidence="4" id="KW-1003">Cell membrane</keyword>
<evidence type="ECO:0000313" key="12">
    <source>
        <dbReference type="EnsemblMetazoa" id="CapteP176202"/>
    </source>
</evidence>
<protein>
    <recommendedName>
        <fullName evidence="10">PDZ domain-containing protein</fullName>
    </recommendedName>
</protein>
<dbReference type="InterPro" id="IPR036034">
    <property type="entry name" value="PDZ_sf"/>
</dbReference>
<dbReference type="InterPro" id="IPR001478">
    <property type="entry name" value="PDZ"/>
</dbReference>
<evidence type="ECO:0000256" key="5">
    <source>
        <dbReference type="ARBA" id="ARBA00022490"/>
    </source>
</evidence>
<evidence type="ECO:0000256" key="8">
    <source>
        <dbReference type="ARBA" id="ARBA00023136"/>
    </source>
</evidence>
<evidence type="ECO:0000313" key="13">
    <source>
        <dbReference type="Proteomes" id="UP000014760"/>
    </source>
</evidence>
<dbReference type="FunFam" id="2.30.42.10:FF:000043">
    <property type="entry name" value="Syntenin-1 isoform X1"/>
    <property type="match status" value="1"/>
</dbReference>
<keyword evidence="5" id="KW-0963">Cytoplasm</keyword>
<evidence type="ECO:0000256" key="1">
    <source>
        <dbReference type="ARBA" id="ARBA00004123"/>
    </source>
</evidence>
<reference evidence="13" key="1">
    <citation type="submission" date="2012-12" db="EMBL/GenBank/DDBJ databases">
        <authorList>
            <person name="Hellsten U."/>
            <person name="Grimwood J."/>
            <person name="Chapman J.A."/>
            <person name="Shapiro H."/>
            <person name="Aerts A."/>
            <person name="Otillar R.P."/>
            <person name="Terry A.Y."/>
            <person name="Boore J.L."/>
            <person name="Simakov O."/>
            <person name="Marletaz F."/>
            <person name="Cho S.-J."/>
            <person name="Edsinger-Gonzales E."/>
            <person name="Havlak P."/>
            <person name="Kuo D.-H."/>
            <person name="Larsson T."/>
            <person name="Lv J."/>
            <person name="Arendt D."/>
            <person name="Savage R."/>
            <person name="Osoegawa K."/>
            <person name="de Jong P."/>
            <person name="Lindberg D.R."/>
            <person name="Seaver E.C."/>
            <person name="Weisblat D.A."/>
            <person name="Putnam N.H."/>
            <person name="Grigoriev I.V."/>
            <person name="Rokhsar D.S."/>
        </authorList>
    </citation>
    <scope>NUCLEOTIDE SEQUENCE</scope>
    <source>
        <strain evidence="13">I ESC-2004</strain>
    </source>
</reference>
<evidence type="ECO:0000313" key="11">
    <source>
        <dbReference type="EMBL" id="ELU11001.1"/>
    </source>
</evidence>
<dbReference type="InterPro" id="IPR051230">
    <property type="entry name" value="APP-Binding"/>
</dbReference>
<reference evidence="11 13" key="2">
    <citation type="journal article" date="2013" name="Nature">
        <title>Insights into bilaterian evolution from three spiralian genomes.</title>
        <authorList>
            <person name="Simakov O."/>
            <person name="Marletaz F."/>
            <person name="Cho S.J."/>
            <person name="Edsinger-Gonzales E."/>
            <person name="Havlak P."/>
            <person name="Hellsten U."/>
            <person name="Kuo D.H."/>
            <person name="Larsson T."/>
            <person name="Lv J."/>
            <person name="Arendt D."/>
            <person name="Savage R."/>
            <person name="Osoegawa K."/>
            <person name="de Jong P."/>
            <person name="Grimwood J."/>
            <person name="Chapman J.A."/>
            <person name="Shapiro H."/>
            <person name="Aerts A."/>
            <person name="Otillar R.P."/>
            <person name="Terry A.Y."/>
            <person name="Boore J.L."/>
            <person name="Grigoriev I.V."/>
            <person name="Lindberg D.R."/>
            <person name="Seaver E.C."/>
            <person name="Weisblat D.A."/>
            <person name="Putnam N.H."/>
            <person name="Rokhsar D.S."/>
        </authorList>
    </citation>
    <scope>NUCLEOTIDE SEQUENCE</scope>
    <source>
        <strain evidence="11 13">I ESC-2004</strain>
    </source>
</reference>
<dbReference type="SUPFAM" id="SSF50156">
    <property type="entry name" value="PDZ domain-like"/>
    <property type="match status" value="2"/>
</dbReference>
<dbReference type="PANTHER" id="PTHR12345:SF3">
    <property type="entry name" value="PDZ DOMAIN-CONTAINING PROTEIN"/>
    <property type="match status" value="1"/>
</dbReference>
<dbReference type="CDD" id="cd06794">
    <property type="entry name" value="PDZ2_syntenin-like"/>
    <property type="match status" value="1"/>
</dbReference>
<dbReference type="PANTHER" id="PTHR12345">
    <property type="entry name" value="SYNTENIN RELATED"/>
    <property type="match status" value="1"/>
</dbReference>
<keyword evidence="8" id="KW-0472">Membrane</keyword>
<dbReference type="Pfam" id="PF00595">
    <property type="entry name" value="PDZ"/>
    <property type="match status" value="2"/>
</dbReference>
<dbReference type="EnsemblMetazoa" id="CapteT176202">
    <property type="protein sequence ID" value="CapteP176202"/>
    <property type="gene ID" value="CapteG176202"/>
</dbReference>
<proteinExistence type="predicted"/>
<dbReference type="OrthoDB" id="10059177at2759"/>
<dbReference type="Proteomes" id="UP000014760">
    <property type="component" value="Unassembled WGS sequence"/>
</dbReference>
<sequence length="304" mass="32642">MSLYPSLEDMKVDQMAQAQANVAAAARSTVSSIAYPEHTEGGASAPPVNMAAVSALYPSLNEYMGLDLNEGSNNQVAVPQPNQVAQPQSSSAYPSAGVVAPITGNCVGVRRAEIKQGIRELTLCKDTKGVIGMRVKSINKGLFVAFVHKDSPAAMAGLRFGDQILQIDGDTVAGWDTDKAHKVFKNAPANNIKLAVRDRPFERTITMQKDSAGCVGFVFKDNKITSIVKDSSAARNGVLIDHHLVEVNGQNVVGLKEKEIRAIVEACGRTVTITVIPSFLYEHIVKSMGDSLIRKKMDHSIPEI</sequence>
<evidence type="ECO:0000256" key="9">
    <source>
        <dbReference type="ARBA" id="ARBA00023242"/>
    </source>
</evidence>
<dbReference type="PROSITE" id="PS50106">
    <property type="entry name" value="PDZ"/>
    <property type="match status" value="2"/>
</dbReference>
<dbReference type="EMBL" id="KB297068">
    <property type="protein sequence ID" value="ELU11001.1"/>
    <property type="molecule type" value="Genomic_DNA"/>
</dbReference>
<feature type="domain" description="PDZ" evidence="10">
    <location>
        <begin position="120"/>
        <end position="188"/>
    </location>
</feature>
<reference evidence="12" key="3">
    <citation type="submission" date="2015-06" db="UniProtKB">
        <authorList>
            <consortium name="EnsemblMetazoa"/>
        </authorList>
    </citation>
    <scope>IDENTIFICATION</scope>
</reference>
<dbReference type="FunFam" id="2.30.42.10:FF:000065">
    <property type="entry name" value="syntenin-1 isoform X1"/>
    <property type="match status" value="1"/>
</dbReference>
<accession>R7V3S3</accession>
<dbReference type="GO" id="GO:0005634">
    <property type="term" value="C:nucleus"/>
    <property type="evidence" value="ECO:0007669"/>
    <property type="project" value="UniProtKB-SubCell"/>
</dbReference>
<dbReference type="STRING" id="283909.R7V3S3"/>
<dbReference type="OMA" id="GIHEYQD"/>
<dbReference type="AlphaFoldDB" id="R7V3S3"/>
<dbReference type="CDD" id="cd06721">
    <property type="entry name" value="PDZ1_syntenin-like"/>
    <property type="match status" value="1"/>
</dbReference>
<dbReference type="SMART" id="SM00228">
    <property type="entry name" value="PDZ"/>
    <property type="match status" value="2"/>
</dbReference>
<dbReference type="EMBL" id="AMQN01005886">
    <property type="status" value="NOT_ANNOTATED_CDS"/>
    <property type="molecule type" value="Genomic_DNA"/>
</dbReference>
<keyword evidence="6" id="KW-0677">Repeat</keyword>
<dbReference type="HOGENOM" id="CLU_059870_0_0_1"/>
<name>R7V3S3_CAPTE</name>
<evidence type="ECO:0000256" key="6">
    <source>
        <dbReference type="ARBA" id="ARBA00022737"/>
    </source>
</evidence>
<organism evidence="11">
    <name type="scientific">Capitella teleta</name>
    <name type="common">Polychaete worm</name>
    <dbReference type="NCBI Taxonomy" id="283909"/>
    <lineage>
        <taxon>Eukaryota</taxon>
        <taxon>Metazoa</taxon>
        <taxon>Spiralia</taxon>
        <taxon>Lophotrochozoa</taxon>
        <taxon>Annelida</taxon>
        <taxon>Polychaeta</taxon>
        <taxon>Sedentaria</taxon>
        <taxon>Scolecida</taxon>
        <taxon>Capitellidae</taxon>
        <taxon>Capitella</taxon>
    </lineage>
</organism>
<evidence type="ECO:0000259" key="10">
    <source>
        <dbReference type="PROSITE" id="PS50106"/>
    </source>
</evidence>
<dbReference type="GO" id="GO:0008289">
    <property type="term" value="F:lipid binding"/>
    <property type="evidence" value="ECO:0007669"/>
    <property type="project" value="UniProtKB-KW"/>
</dbReference>
<evidence type="ECO:0000256" key="4">
    <source>
        <dbReference type="ARBA" id="ARBA00022475"/>
    </source>
</evidence>
<evidence type="ECO:0000256" key="3">
    <source>
        <dbReference type="ARBA" id="ARBA00004496"/>
    </source>
</evidence>
<dbReference type="GO" id="GO:0005737">
    <property type="term" value="C:cytoplasm"/>
    <property type="evidence" value="ECO:0007669"/>
    <property type="project" value="UniProtKB-SubCell"/>
</dbReference>
<evidence type="ECO:0000256" key="2">
    <source>
        <dbReference type="ARBA" id="ARBA00004236"/>
    </source>
</evidence>
<keyword evidence="9" id="KW-0539">Nucleus</keyword>
<gene>
    <name evidence="11" type="ORF">CAPTEDRAFT_176202</name>
</gene>
<keyword evidence="7" id="KW-0446">Lipid-binding</keyword>
<dbReference type="Gene3D" id="2.30.42.10">
    <property type="match status" value="2"/>
</dbReference>